<keyword evidence="7" id="KW-0998">Cell outer membrane</keyword>
<evidence type="ECO:0000256" key="3">
    <source>
        <dbReference type="ARBA" id="ARBA00022448"/>
    </source>
</evidence>
<dbReference type="Gene3D" id="1.20.1600.10">
    <property type="entry name" value="Outer membrane efflux proteins (OEP)"/>
    <property type="match status" value="1"/>
</dbReference>
<dbReference type="GO" id="GO:1990281">
    <property type="term" value="C:efflux pump complex"/>
    <property type="evidence" value="ECO:0007669"/>
    <property type="project" value="TreeGrafter"/>
</dbReference>
<comment type="caution">
    <text evidence="9">The sequence shown here is derived from an EMBL/GenBank/DDBJ whole genome shotgun (WGS) entry which is preliminary data.</text>
</comment>
<evidence type="ECO:0000256" key="6">
    <source>
        <dbReference type="ARBA" id="ARBA00023136"/>
    </source>
</evidence>
<evidence type="ECO:0000256" key="1">
    <source>
        <dbReference type="ARBA" id="ARBA00004442"/>
    </source>
</evidence>
<dbReference type="AlphaFoldDB" id="A0A7C3CG17"/>
<keyword evidence="6" id="KW-0472">Membrane</keyword>
<keyword evidence="3" id="KW-0813">Transport</keyword>
<sequence>MRPLAAGIALAVSLFWSSTLHAVTYREVLAEALRYSPRLRILREEIYIRDALYHRSLSSFWPSLSLNARMERFENLLPSSGVVTAGGEVIGGQPDEWRNSFYLSAEYRLSSFYKNWPEKEYYRHLRKEAACRHEAEVRRLLRRVTQAYGAVVETRIKLEYADKILARLKEIARLEEELYRKGELAREEVIRTRAEIEAHLREMERLRSELARELSTLSRYTGRFFGPEEDFEPLRPEMEPKGKPAPELSPEYLAERARLLALRENRKAAERERLPDLTAYARYDLYGASTRSMGEALDETRATAFTFGVFLSLPLFDGGYRKWERVRALHELKRQREALRLAELEKTREIRDLRLRYESTRRSLRSYENLLRHYRKLHRIAVSARKLGGRSEIDVLRLERDLLSVERDLRVTRNTLALLEKLLLLETDPGGLVDVPHGKWTCKP</sequence>
<reference evidence="9" key="1">
    <citation type="journal article" date="2020" name="mSystems">
        <title>Genome- and Community-Level Interaction Insights into Carbon Utilization and Element Cycling Functions of Hydrothermarchaeota in Hydrothermal Sediment.</title>
        <authorList>
            <person name="Zhou Z."/>
            <person name="Liu Y."/>
            <person name="Xu W."/>
            <person name="Pan J."/>
            <person name="Luo Z.H."/>
            <person name="Li M."/>
        </authorList>
    </citation>
    <scope>NUCLEOTIDE SEQUENCE [LARGE SCALE GENOMIC DNA]</scope>
    <source>
        <strain evidence="9">HyVt-483</strain>
    </source>
</reference>
<dbReference type="SUPFAM" id="SSF56954">
    <property type="entry name" value="Outer membrane efflux proteins (OEP)"/>
    <property type="match status" value="1"/>
</dbReference>
<dbReference type="PANTHER" id="PTHR30026">
    <property type="entry name" value="OUTER MEMBRANE PROTEIN TOLC"/>
    <property type="match status" value="1"/>
</dbReference>
<evidence type="ECO:0000256" key="4">
    <source>
        <dbReference type="ARBA" id="ARBA00022452"/>
    </source>
</evidence>
<protein>
    <submittedName>
        <fullName evidence="9">TolC family protein</fullName>
    </submittedName>
</protein>
<evidence type="ECO:0000313" key="9">
    <source>
        <dbReference type="EMBL" id="HFC97827.1"/>
    </source>
</evidence>
<keyword evidence="5" id="KW-0812">Transmembrane</keyword>
<keyword evidence="4" id="KW-1134">Transmembrane beta strand</keyword>
<dbReference type="GO" id="GO:0015562">
    <property type="term" value="F:efflux transmembrane transporter activity"/>
    <property type="evidence" value="ECO:0007669"/>
    <property type="project" value="InterPro"/>
</dbReference>
<dbReference type="PANTHER" id="PTHR30026:SF20">
    <property type="entry name" value="OUTER MEMBRANE PROTEIN TOLC"/>
    <property type="match status" value="1"/>
</dbReference>
<feature type="coiled-coil region" evidence="8">
    <location>
        <begin position="325"/>
        <end position="370"/>
    </location>
</feature>
<dbReference type="EMBL" id="DRMH01000069">
    <property type="protein sequence ID" value="HFC97827.1"/>
    <property type="molecule type" value="Genomic_DNA"/>
</dbReference>
<comment type="subcellular location">
    <subcellularLocation>
        <location evidence="1">Cell outer membrane</location>
    </subcellularLocation>
</comment>
<dbReference type="Pfam" id="PF02321">
    <property type="entry name" value="OEP"/>
    <property type="match status" value="1"/>
</dbReference>
<gene>
    <name evidence="9" type="ORF">ENJ40_05150</name>
</gene>
<evidence type="ECO:0000256" key="5">
    <source>
        <dbReference type="ARBA" id="ARBA00022692"/>
    </source>
</evidence>
<name>A0A7C3CG17_9BACT</name>
<keyword evidence="8" id="KW-0175">Coiled coil</keyword>
<dbReference type="InterPro" id="IPR003423">
    <property type="entry name" value="OMP_efflux"/>
</dbReference>
<dbReference type="InterPro" id="IPR051906">
    <property type="entry name" value="TolC-like"/>
</dbReference>
<comment type="similarity">
    <text evidence="2">Belongs to the outer membrane factor (OMF) (TC 1.B.17) family.</text>
</comment>
<evidence type="ECO:0000256" key="7">
    <source>
        <dbReference type="ARBA" id="ARBA00023237"/>
    </source>
</evidence>
<accession>A0A7C3CG17</accession>
<dbReference type="GO" id="GO:0009279">
    <property type="term" value="C:cell outer membrane"/>
    <property type="evidence" value="ECO:0007669"/>
    <property type="project" value="UniProtKB-SubCell"/>
</dbReference>
<dbReference type="GO" id="GO:0015288">
    <property type="term" value="F:porin activity"/>
    <property type="evidence" value="ECO:0007669"/>
    <property type="project" value="TreeGrafter"/>
</dbReference>
<feature type="coiled-coil region" evidence="8">
    <location>
        <begin position="186"/>
        <end position="216"/>
    </location>
</feature>
<evidence type="ECO:0000256" key="8">
    <source>
        <dbReference type="SAM" id="Coils"/>
    </source>
</evidence>
<proteinExistence type="inferred from homology"/>
<organism evidence="9">
    <name type="scientific">Thermosulfurimonas dismutans</name>
    <dbReference type="NCBI Taxonomy" id="999894"/>
    <lineage>
        <taxon>Bacteria</taxon>
        <taxon>Pseudomonadati</taxon>
        <taxon>Thermodesulfobacteriota</taxon>
        <taxon>Thermodesulfobacteria</taxon>
        <taxon>Thermodesulfobacteriales</taxon>
        <taxon>Thermodesulfobacteriaceae</taxon>
        <taxon>Thermosulfurimonas</taxon>
    </lineage>
</organism>
<dbReference type="Proteomes" id="UP000886043">
    <property type="component" value="Unassembled WGS sequence"/>
</dbReference>
<evidence type="ECO:0000256" key="2">
    <source>
        <dbReference type="ARBA" id="ARBA00007613"/>
    </source>
</evidence>